<proteinExistence type="evidence at transcript level"/>
<evidence type="ECO:0000313" key="2">
    <source>
        <dbReference type="EMBL" id="JAT97573.1"/>
    </source>
</evidence>
<reference evidence="2" key="1">
    <citation type="journal article" date="2017" name="Front. Cell. Infect. Microbiol.">
        <title>The Distinct Transcriptional Response of the Midgut of Amblyomma sculptum and Amblyomma aureolatum Ticks to Rickettsia rickettsii Correlates to Their Differences in Susceptibility to Infection.</title>
        <authorList>
            <person name="Martins L.A."/>
            <person name="Galletti M.F.B.M."/>
            <person name="Ribeiro J.M."/>
            <person name="Fujita A."/>
            <person name="Costa F.B."/>
            <person name="Labruna M.B."/>
            <person name="Daffre S."/>
            <person name="Fogaca A.C."/>
        </authorList>
    </citation>
    <scope>NUCLEOTIDE SEQUENCE</scope>
</reference>
<protein>
    <submittedName>
        <fullName evidence="2">Uncharacterized protein</fullName>
    </submittedName>
</protein>
<feature type="non-terminal residue" evidence="2">
    <location>
        <position position="1"/>
    </location>
</feature>
<sequence>VCPCAVLNPGHLFSQIILRTAAQPRLYRRPDGLGSMQVTSRRPYEAVFRLGSFGKHRKPRALVRNLRFGRAFGGRVRVFVFDSELVNEWEEVFDVVVRYRRIGPGMAATIASPKVGERSRLSSGLSASEVLEAAVPIQSLMVVVRQPACLVERKVLQRSTVLASPPTMGVVKPSLGESPREASGSSPAATGPVSEISGTRERRRDADRCERGFHGRKRQGRAWGVGQNFLIR</sequence>
<feature type="region of interest" description="Disordered" evidence="1">
    <location>
        <begin position="170"/>
        <end position="217"/>
    </location>
</feature>
<organism evidence="2">
    <name type="scientific">Amblyomma aureolatum</name>
    <dbReference type="NCBI Taxonomy" id="187763"/>
    <lineage>
        <taxon>Eukaryota</taxon>
        <taxon>Metazoa</taxon>
        <taxon>Ecdysozoa</taxon>
        <taxon>Arthropoda</taxon>
        <taxon>Chelicerata</taxon>
        <taxon>Arachnida</taxon>
        <taxon>Acari</taxon>
        <taxon>Parasitiformes</taxon>
        <taxon>Ixodida</taxon>
        <taxon>Ixodoidea</taxon>
        <taxon>Ixodidae</taxon>
        <taxon>Amblyomminae</taxon>
        <taxon>Amblyomma</taxon>
    </lineage>
</organism>
<name>A0A1E1XEA8_9ACAR</name>
<accession>A0A1E1XEA8</accession>
<dbReference type="AlphaFoldDB" id="A0A1E1XEA8"/>
<feature type="compositionally biased region" description="Basic and acidic residues" evidence="1">
    <location>
        <begin position="198"/>
        <end position="213"/>
    </location>
</feature>
<evidence type="ECO:0000256" key="1">
    <source>
        <dbReference type="SAM" id="MobiDB-lite"/>
    </source>
</evidence>
<dbReference type="EMBL" id="GFAC01001615">
    <property type="protein sequence ID" value="JAT97573.1"/>
    <property type="molecule type" value="mRNA"/>
</dbReference>